<evidence type="ECO:0000313" key="11">
    <source>
        <dbReference type="Proteomes" id="UP000231358"/>
    </source>
</evidence>
<dbReference type="GO" id="GO:0005634">
    <property type="term" value="C:nucleus"/>
    <property type="evidence" value="ECO:0007669"/>
    <property type="project" value="UniProtKB-SubCell"/>
</dbReference>
<dbReference type="InterPro" id="IPR025974">
    <property type="entry name" value="Mif2/CENP-C_cupin"/>
</dbReference>
<dbReference type="CDD" id="cd06993">
    <property type="entry name" value="cupin_CENP-C_C"/>
    <property type="match status" value="1"/>
</dbReference>
<evidence type="ECO:0000313" key="10">
    <source>
        <dbReference type="EMBL" id="PIG82706.1"/>
    </source>
</evidence>
<evidence type="ECO:0000256" key="3">
    <source>
        <dbReference type="ARBA" id="ARBA00023125"/>
    </source>
</evidence>
<feature type="compositionally biased region" description="Polar residues" evidence="7">
    <location>
        <begin position="57"/>
        <end position="67"/>
    </location>
</feature>
<sequence length="590" mass="64043">MAPRGPAKARDYDYSNVGTLGRRTGITVKEGKRDEHGMEDIDEMWSSPEKSPVRKNGFSNGNESSVGSDGMSMDEGNAPGPADFLNGMNGGRNSYFPPPVARSPMKTGLTGSPRRTPGLRSSQSPQQDLLSSSPSDGKGLGHTKGELRQDVSPLTHRSINAPPLNHLSSARSKANKKTQEVAASFSDSDANSQSNPDENANSLEYTRDDFADSFDAGNDTILGDGLEEPDENSTATQSPSIMAVGLQKKGQIKINHQPKKKARNGSGRTQIPVESNEPQEHGSSQKRKRPGRPAKNQRSTSYDTEEQRLLKKSKATRKETREPNTSGHPDLNRVVEDHVNRTGPLKGRSLYILKRETPTDSSTTHTRSGRVSVRPLAYWKNERCVYGDGEAAEGERYPLSTIKEIIRTEELEPERRKPKKVGSDAQAGIDEEEVLDIAYAPSGIETRDVKGSSFRFAKLLSSPFLGSGIVELPSGGVKKPKNSKKMHMVFYVCRGRVQVDISGVQFSAGKGCVFQVPRGNYYSFANTHGKDARLFFTQGCVPVEGSNSAPGSASKNDTMEEEPTPQVERPLGVGKGRPKGKQKAGGSKAS</sequence>
<dbReference type="GO" id="GO:0051315">
    <property type="term" value="P:attachment of mitotic spindle microtubules to kinetochore"/>
    <property type="evidence" value="ECO:0007669"/>
    <property type="project" value="TreeGrafter"/>
</dbReference>
<dbReference type="Pfam" id="PF11699">
    <property type="entry name" value="CENP-C_C"/>
    <property type="match status" value="1"/>
</dbReference>
<dbReference type="Gene3D" id="2.60.120.10">
    <property type="entry name" value="Jelly Rolls"/>
    <property type="match status" value="1"/>
</dbReference>
<protein>
    <recommendedName>
        <fullName evidence="6">CENP-C homolog</fullName>
    </recommendedName>
</protein>
<feature type="domain" description="Mif2 N-terminal" evidence="9">
    <location>
        <begin position="14"/>
        <end position="138"/>
    </location>
</feature>
<keyword evidence="3" id="KW-0238">DNA-binding</keyword>
<evidence type="ECO:0000256" key="5">
    <source>
        <dbReference type="ARBA" id="ARBA00057947"/>
    </source>
</evidence>
<feature type="compositionally biased region" description="Basic and acidic residues" evidence="7">
    <location>
        <begin position="330"/>
        <end position="340"/>
    </location>
</feature>
<organism evidence="10 11">
    <name type="scientific">Aspergillus arachidicola</name>
    <dbReference type="NCBI Taxonomy" id="656916"/>
    <lineage>
        <taxon>Eukaryota</taxon>
        <taxon>Fungi</taxon>
        <taxon>Dikarya</taxon>
        <taxon>Ascomycota</taxon>
        <taxon>Pezizomycotina</taxon>
        <taxon>Eurotiomycetes</taxon>
        <taxon>Eurotiomycetidae</taxon>
        <taxon>Eurotiales</taxon>
        <taxon>Aspergillaceae</taxon>
        <taxon>Aspergillus</taxon>
        <taxon>Aspergillus subgen. Circumdati</taxon>
    </lineage>
</organism>
<feature type="compositionally biased region" description="Polar residues" evidence="7">
    <location>
        <begin position="546"/>
        <end position="556"/>
    </location>
</feature>
<evidence type="ECO:0000256" key="6">
    <source>
        <dbReference type="ARBA" id="ARBA00075033"/>
    </source>
</evidence>
<dbReference type="SUPFAM" id="SSF51182">
    <property type="entry name" value="RmlC-like cupins"/>
    <property type="match status" value="1"/>
</dbReference>
<feature type="region of interest" description="Disordered" evidence="7">
    <location>
        <begin position="546"/>
        <end position="590"/>
    </location>
</feature>
<feature type="compositionally biased region" description="Low complexity" evidence="7">
    <location>
        <begin position="121"/>
        <end position="136"/>
    </location>
</feature>
<dbReference type="InterPro" id="IPR028929">
    <property type="entry name" value="Mif2_N"/>
</dbReference>
<dbReference type="GO" id="GO:0051382">
    <property type="term" value="P:kinetochore assembly"/>
    <property type="evidence" value="ECO:0007669"/>
    <property type="project" value="InterPro"/>
</dbReference>
<dbReference type="AlphaFoldDB" id="A0A2G7FQ75"/>
<reference evidence="10 11" key="1">
    <citation type="submission" date="2017-05" db="EMBL/GenBank/DDBJ databases">
        <title>Genome sequence for an aflatoxigenic pathogen of Argentinian peanut, Aspergillus arachidicola.</title>
        <authorList>
            <person name="Moore G."/>
            <person name="Beltz S.B."/>
            <person name="Mack B.M."/>
        </authorList>
    </citation>
    <scope>NUCLEOTIDE SEQUENCE [LARGE SCALE GENOMIC DNA]</scope>
    <source>
        <strain evidence="10 11">CBS 117610</strain>
    </source>
</reference>
<dbReference type="InterPro" id="IPR028386">
    <property type="entry name" value="CENP-C/Mif2/cnp3"/>
</dbReference>
<evidence type="ECO:0000256" key="1">
    <source>
        <dbReference type="ARBA" id="ARBA00004123"/>
    </source>
</evidence>
<dbReference type="GO" id="GO:0019237">
    <property type="term" value="F:centromeric DNA binding"/>
    <property type="evidence" value="ECO:0007669"/>
    <property type="project" value="InterPro"/>
</dbReference>
<keyword evidence="4" id="KW-0539">Nucleus</keyword>
<keyword evidence="11" id="KW-1185">Reference proteome</keyword>
<dbReference type="InterPro" id="IPR014710">
    <property type="entry name" value="RmlC-like_jellyroll"/>
</dbReference>
<dbReference type="FunFam" id="2.60.120.10:FF:000033">
    <property type="entry name" value="Centromere protein C 1"/>
    <property type="match status" value="1"/>
</dbReference>
<comment type="function">
    <text evidence="5">Component of the kinetochore, a multiprotein complex that assembles on centromeric DNA and attaches chromosomes to spindle microtubules, mediating chromosome segregation and sister chromatid segregation during meiosis and mitosis. Component of the inner kinetochore constitutive centromere-associated network (CCAN), which serves as a structural platform for outer kinetochore assembly.</text>
</comment>
<feature type="compositionally biased region" description="Polar residues" evidence="7">
    <location>
        <begin position="185"/>
        <end position="204"/>
    </location>
</feature>
<dbReference type="InterPro" id="IPR011051">
    <property type="entry name" value="RmlC_Cupin_sf"/>
</dbReference>
<comment type="similarity">
    <text evidence="2">Belongs to the CENP-C/MIF2 family.</text>
</comment>
<dbReference type="STRING" id="656916.A0A2G7FQ75"/>
<proteinExistence type="inferred from homology"/>
<name>A0A2G7FQ75_9EURO</name>
<dbReference type="GO" id="GO:0051455">
    <property type="term" value="P:spindle attachment to meiosis I kinetochore"/>
    <property type="evidence" value="ECO:0007669"/>
    <property type="project" value="TreeGrafter"/>
</dbReference>
<evidence type="ECO:0000256" key="7">
    <source>
        <dbReference type="SAM" id="MobiDB-lite"/>
    </source>
</evidence>
<dbReference type="Pfam" id="PF15624">
    <property type="entry name" value="Mif2_N"/>
    <property type="match status" value="1"/>
</dbReference>
<comment type="caution">
    <text evidence="10">The sequence shown here is derived from an EMBL/GenBank/DDBJ whole genome shotgun (WGS) entry which is preliminary data.</text>
</comment>
<evidence type="ECO:0000256" key="2">
    <source>
        <dbReference type="ARBA" id="ARBA00010291"/>
    </source>
</evidence>
<accession>A0A2G7FQ75</accession>
<gene>
    <name evidence="10" type="ORF">AARAC_010842</name>
</gene>
<dbReference type="Proteomes" id="UP000231358">
    <property type="component" value="Unassembled WGS sequence"/>
</dbReference>
<feature type="region of interest" description="Disordered" evidence="7">
    <location>
        <begin position="25"/>
        <end position="348"/>
    </location>
</feature>
<feature type="compositionally biased region" description="Basic and acidic residues" evidence="7">
    <location>
        <begin position="29"/>
        <end position="39"/>
    </location>
</feature>
<evidence type="ECO:0000259" key="9">
    <source>
        <dbReference type="Pfam" id="PF15624"/>
    </source>
</evidence>
<dbReference type="GO" id="GO:0000776">
    <property type="term" value="C:kinetochore"/>
    <property type="evidence" value="ECO:0007669"/>
    <property type="project" value="InterPro"/>
</dbReference>
<evidence type="ECO:0000259" key="8">
    <source>
        <dbReference type="Pfam" id="PF11699"/>
    </source>
</evidence>
<dbReference type="PANTHER" id="PTHR16684">
    <property type="entry name" value="CENTROMERE PROTEIN C"/>
    <property type="match status" value="1"/>
</dbReference>
<dbReference type="EMBL" id="NEXV01000496">
    <property type="protein sequence ID" value="PIG82706.1"/>
    <property type="molecule type" value="Genomic_DNA"/>
</dbReference>
<dbReference type="PANTHER" id="PTHR16684:SF11">
    <property type="entry name" value="CENTROMERE PROTEIN C"/>
    <property type="match status" value="1"/>
</dbReference>
<evidence type="ECO:0000256" key="4">
    <source>
        <dbReference type="ARBA" id="ARBA00023242"/>
    </source>
</evidence>
<comment type="subcellular location">
    <subcellularLocation>
        <location evidence="1">Nucleus</location>
    </subcellularLocation>
</comment>
<feature type="domain" description="Mif2/CENP-C cupin" evidence="8">
    <location>
        <begin position="454"/>
        <end position="538"/>
    </location>
</feature>